<reference evidence="5" key="2">
    <citation type="submission" date="2018-03" db="EMBL/GenBank/DDBJ databases">
        <title>The Triticum urartu genome reveals the dynamic nature of wheat genome evolution.</title>
        <authorList>
            <person name="Ling H."/>
            <person name="Ma B."/>
            <person name="Shi X."/>
            <person name="Liu H."/>
            <person name="Dong L."/>
            <person name="Sun H."/>
            <person name="Cao Y."/>
            <person name="Gao Q."/>
            <person name="Zheng S."/>
            <person name="Li Y."/>
            <person name="Yu Y."/>
            <person name="Du H."/>
            <person name="Qi M."/>
            <person name="Li Y."/>
            <person name="Yu H."/>
            <person name="Cui Y."/>
            <person name="Wang N."/>
            <person name="Chen C."/>
            <person name="Wu H."/>
            <person name="Zhao Y."/>
            <person name="Zhang J."/>
            <person name="Li Y."/>
            <person name="Zhou W."/>
            <person name="Zhang B."/>
            <person name="Hu W."/>
            <person name="Eijk M."/>
            <person name="Tang J."/>
            <person name="Witsenboer H."/>
            <person name="Zhao S."/>
            <person name="Li Z."/>
            <person name="Zhang A."/>
            <person name="Wang D."/>
            <person name="Liang C."/>
        </authorList>
    </citation>
    <scope>NUCLEOTIDE SEQUENCE [LARGE SCALE GENOMIC DNA]</scope>
    <source>
        <strain evidence="5">cv. G1812</strain>
    </source>
</reference>
<accession>A0A8R7K226</accession>
<dbReference type="Proteomes" id="UP000015106">
    <property type="component" value="Chromosome 1"/>
</dbReference>
<dbReference type="PANTHER" id="PTHR23155">
    <property type="entry name" value="DISEASE RESISTANCE PROTEIN RP"/>
    <property type="match status" value="1"/>
</dbReference>
<dbReference type="Pfam" id="PF23598">
    <property type="entry name" value="LRR_14"/>
    <property type="match status" value="1"/>
</dbReference>
<dbReference type="SUPFAM" id="SSF52047">
    <property type="entry name" value="RNI-like"/>
    <property type="match status" value="1"/>
</dbReference>
<dbReference type="PANTHER" id="PTHR23155:SF1095">
    <property type="entry name" value="OS05G0250700 PROTEIN"/>
    <property type="match status" value="1"/>
</dbReference>
<dbReference type="InterPro" id="IPR055414">
    <property type="entry name" value="LRR_R13L4/SHOC2-like"/>
</dbReference>
<sequence length="444" mass="50393">MGGLLCKKEKTRRDWEDVLNDDIWSASRLPVELNYAIYLSYEDMHPYLKQCFLHFSLKPKKTVLSVNEVVSMWIGEGLIHGDSCSLEDEGKRYYNELILRNLIEVDTNYPGQLIGNMHDVVRSFALVVARDEALVAHSGDATENKIRSHSFLRLSIEAKGLESDGFEWRYLTEQALLRTLILTGNFKMQPGSSLITFSSLRTLYIEHANCAALVESMCQLKHLRYLSLRSCTDISRLPENIHEIKFLQHITLDGCEGIVKLPDNIVKLRELRYLDIDDTHVNTIPRGFGALTNLRVLCGFPAYMDGEWCSLEELGPLSQIKKLNLVGLQNVSATSYIAEARIGTKASLTTLKLICGSRPGDYGLVKGGISEEDEQRIEKVFDELCPLPCIEFLLIRRYFGGRLPKWMMCAATVPFENLRTLWMVDCLAAPNSLMDYADSHIWVT</sequence>
<reference evidence="5" key="3">
    <citation type="submission" date="2022-06" db="UniProtKB">
        <authorList>
            <consortium name="EnsemblPlants"/>
        </authorList>
    </citation>
    <scope>IDENTIFICATION</scope>
</reference>
<evidence type="ECO:0000313" key="5">
    <source>
        <dbReference type="EnsemblPlants" id="TuG1812G0100002000.01.T01.cds240585"/>
    </source>
</evidence>
<dbReference type="GO" id="GO:0098542">
    <property type="term" value="P:defense response to other organism"/>
    <property type="evidence" value="ECO:0007669"/>
    <property type="project" value="TreeGrafter"/>
</dbReference>
<feature type="domain" description="Disease resistance protein winged helix" evidence="3">
    <location>
        <begin position="59"/>
        <end position="124"/>
    </location>
</feature>
<protein>
    <submittedName>
        <fullName evidence="5">Uncharacterized protein</fullName>
    </submittedName>
</protein>
<evidence type="ECO:0000259" key="4">
    <source>
        <dbReference type="Pfam" id="PF23598"/>
    </source>
</evidence>
<keyword evidence="1" id="KW-0677">Repeat</keyword>
<evidence type="ECO:0000313" key="6">
    <source>
        <dbReference type="Proteomes" id="UP000015106"/>
    </source>
</evidence>
<name>A0A8R7K226_TRIUA</name>
<organism evidence="5 6">
    <name type="scientific">Triticum urartu</name>
    <name type="common">Red wild einkorn</name>
    <name type="synonym">Crithodium urartu</name>
    <dbReference type="NCBI Taxonomy" id="4572"/>
    <lineage>
        <taxon>Eukaryota</taxon>
        <taxon>Viridiplantae</taxon>
        <taxon>Streptophyta</taxon>
        <taxon>Embryophyta</taxon>
        <taxon>Tracheophyta</taxon>
        <taxon>Spermatophyta</taxon>
        <taxon>Magnoliopsida</taxon>
        <taxon>Liliopsida</taxon>
        <taxon>Poales</taxon>
        <taxon>Poaceae</taxon>
        <taxon>BOP clade</taxon>
        <taxon>Pooideae</taxon>
        <taxon>Triticodae</taxon>
        <taxon>Triticeae</taxon>
        <taxon>Triticinae</taxon>
        <taxon>Triticum</taxon>
    </lineage>
</organism>
<dbReference type="InterPro" id="IPR036388">
    <property type="entry name" value="WH-like_DNA-bd_sf"/>
</dbReference>
<evidence type="ECO:0000259" key="3">
    <source>
        <dbReference type="Pfam" id="PF23559"/>
    </source>
</evidence>
<dbReference type="InterPro" id="IPR044974">
    <property type="entry name" value="Disease_R_plants"/>
</dbReference>
<keyword evidence="6" id="KW-1185">Reference proteome</keyword>
<keyword evidence="2" id="KW-0611">Plant defense</keyword>
<evidence type="ECO:0000256" key="1">
    <source>
        <dbReference type="ARBA" id="ARBA00022737"/>
    </source>
</evidence>
<dbReference type="EnsemblPlants" id="TuG1812G0100002000.01.T01">
    <property type="protein sequence ID" value="TuG1812G0100002000.01.T01.cds240585"/>
    <property type="gene ID" value="TuG1812G0100002000.01"/>
</dbReference>
<dbReference type="Gramene" id="TuG1812G0100002000.01.T01">
    <property type="protein sequence ID" value="TuG1812G0100002000.01.T01.cds240585"/>
    <property type="gene ID" value="TuG1812G0100002000.01"/>
</dbReference>
<dbReference type="InterPro" id="IPR058922">
    <property type="entry name" value="WHD_DRP"/>
</dbReference>
<dbReference type="Pfam" id="PF23559">
    <property type="entry name" value="WHD_DRP"/>
    <property type="match status" value="1"/>
</dbReference>
<dbReference type="Gene3D" id="3.80.10.10">
    <property type="entry name" value="Ribonuclease Inhibitor"/>
    <property type="match status" value="1"/>
</dbReference>
<proteinExistence type="predicted"/>
<evidence type="ECO:0000256" key="2">
    <source>
        <dbReference type="ARBA" id="ARBA00022821"/>
    </source>
</evidence>
<feature type="domain" description="Disease resistance R13L4/SHOC-2-like LRR" evidence="4">
    <location>
        <begin position="189"/>
        <end position="408"/>
    </location>
</feature>
<reference evidence="6" key="1">
    <citation type="journal article" date="2013" name="Nature">
        <title>Draft genome of the wheat A-genome progenitor Triticum urartu.</title>
        <authorList>
            <person name="Ling H.Q."/>
            <person name="Zhao S."/>
            <person name="Liu D."/>
            <person name="Wang J."/>
            <person name="Sun H."/>
            <person name="Zhang C."/>
            <person name="Fan H."/>
            <person name="Li D."/>
            <person name="Dong L."/>
            <person name="Tao Y."/>
            <person name="Gao C."/>
            <person name="Wu H."/>
            <person name="Li Y."/>
            <person name="Cui Y."/>
            <person name="Guo X."/>
            <person name="Zheng S."/>
            <person name="Wang B."/>
            <person name="Yu K."/>
            <person name="Liang Q."/>
            <person name="Yang W."/>
            <person name="Lou X."/>
            <person name="Chen J."/>
            <person name="Feng M."/>
            <person name="Jian J."/>
            <person name="Zhang X."/>
            <person name="Luo G."/>
            <person name="Jiang Y."/>
            <person name="Liu J."/>
            <person name="Wang Z."/>
            <person name="Sha Y."/>
            <person name="Zhang B."/>
            <person name="Wu H."/>
            <person name="Tang D."/>
            <person name="Shen Q."/>
            <person name="Xue P."/>
            <person name="Zou S."/>
            <person name="Wang X."/>
            <person name="Liu X."/>
            <person name="Wang F."/>
            <person name="Yang Y."/>
            <person name="An X."/>
            <person name="Dong Z."/>
            <person name="Zhang K."/>
            <person name="Zhang X."/>
            <person name="Luo M.C."/>
            <person name="Dvorak J."/>
            <person name="Tong Y."/>
            <person name="Wang J."/>
            <person name="Yang H."/>
            <person name="Li Z."/>
            <person name="Wang D."/>
            <person name="Zhang A."/>
            <person name="Wang J."/>
        </authorList>
    </citation>
    <scope>NUCLEOTIDE SEQUENCE</scope>
    <source>
        <strain evidence="6">cv. G1812</strain>
    </source>
</reference>
<dbReference type="Gene3D" id="1.10.10.10">
    <property type="entry name" value="Winged helix-like DNA-binding domain superfamily/Winged helix DNA-binding domain"/>
    <property type="match status" value="1"/>
</dbReference>
<dbReference type="InterPro" id="IPR032675">
    <property type="entry name" value="LRR_dom_sf"/>
</dbReference>
<dbReference type="AlphaFoldDB" id="A0A8R7K226"/>